<organism evidence="3 4">
    <name type="scientific">Acyrthosiphon pisum</name>
    <name type="common">Pea aphid</name>
    <dbReference type="NCBI Taxonomy" id="7029"/>
    <lineage>
        <taxon>Eukaryota</taxon>
        <taxon>Metazoa</taxon>
        <taxon>Ecdysozoa</taxon>
        <taxon>Arthropoda</taxon>
        <taxon>Hexapoda</taxon>
        <taxon>Insecta</taxon>
        <taxon>Pterygota</taxon>
        <taxon>Neoptera</taxon>
        <taxon>Paraneoptera</taxon>
        <taxon>Hemiptera</taxon>
        <taxon>Sternorrhyncha</taxon>
        <taxon>Aphidomorpha</taxon>
        <taxon>Aphidoidea</taxon>
        <taxon>Aphididae</taxon>
        <taxon>Macrosiphini</taxon>
        <taxon>Acyrthosiphon</taxon>
    </lineage>
</organism>
<dbReference type="InterPro" id="IPR012337">
    <property type="entry name" value="RNaseH-like_sf"/>
</dbReference>
<dbReference type="InterPro" id="IPR006580">
    <property type="entry name" value="Znf_TTF"/>
</dbReference>
<reference evidence="4" key="1">
    <citation type="submission" date="2010-06" db="EMBL/GenBank/DDBJ databases">
        <authorList>
            <person name="Jiang H."/>
            <person name="Abraham K."/>
            <person name="Ali S."/>
            <person name="Alsbrooks S.L."/>
            <person name="Anim B.N."/>
            <person name="Anosike U.S."/>
            <person name="Attaway T."/>
            <person name="Bandaranaike D.P."/>
            <person name="Battles P.K."/>
            <person name="Bell S.N."/>
            <person name="Bell A.V."/>
            <person name="Beltran B."/>
            <person name="Bickham C."/>
            <person name="Bustamante Y."/>
            <person name="Caleb T."/>
            <person name="Canada A."/>
            <person name="Cardenas V."/>
            <person name="Carter K."/>
            <person name="Chacko J."/>
            <person name="Chandrabose M.N."/>
            <person name="Chavez D."/>
            <person name="Chavez A."/>
            <person name="Chen L."/>
            <person name="Chu H.-S."/>
            <person name="Claassen K.J."/>
            <person name="Cockrell R."/>
            <person name="Collins M."/>
            <person name="Cooper J.A."/>
            <person name="Cree A."/>
            <person name="Curry S.M."/>
            <person name="Da Y."/>
            <person name="Dao M.D."/>
            <person name="Das B."/>
            <person name="Davila M.-L."/>
            <person name="Davy-Carroll L."/>
            <person name="Denson S."/>
            <person name="Dinh H."/>
            <person name="Ebong V.E."/>
            <person name="Edwards J.R."/>
            <person name="Egan A."/>
            <person name="El-Daye J."/>
            <person name="Escobedo L."/>
            <person name="Fernandez S."/>
            <person name="Fernando P.R."/>
            <person name="Flagg N."/>
            <person name="Forbes L.D."/>
            <person name="Fowler R.G."/>
            <person name="Fu Q."/>
            <person name="Gabisi R.A."/>
            <person name="Ganer J."/>
            <person name="Garbino Pronczuk A."/>
            <person name="Garcia R.M."/>
            <person name="Garner T."/>
            <person name="Garrett T.E."/>
            <person name="Gonzalez D.A."/>
            <person name="Hamid H."/>
            <person name="Hawkins E.S."/>
            <person name="Hirani K."/>
            <person name="Hogues M.E."/>
            <person name="Hollins B."/>
            <person name="Hsiao C.-H."/>
            <person name="Jabil R."/>
            <person name="James M.L."/>
            <person name="Jhangiani S.N."/>
            <person name="Johnson B."/>
            <person name="Johnson Q."/>
            <person name="Joshi V."/>
            <person name="Kalu J.B."/>
            <person name="Kam C."/>
            <person name="Kashfia A."/>
            <person name="Keebler J."/>
            <person name="Kisamo H."/>
            <person name="Kovar C.L."/>
            <person name="Lago L.A."/>
            <person name="Lai C.-Y."/>
            <person name="Laidlaw J."/>
            <person name="Lara F."/>
            <person name="Le T.-K."/>
            <person name="Lee S.L."/>
            <person name="Legall F.H."/>
            <person name="Lemon S.J."/>
            <person name="Lewis L.R."/>
            <person name="Li B."/>
            <person name="Liu Y."/>
            <person name="Liu Y.-S."/>
            <person name="Lopez J."/>
            <person name="Lozado R.J."/>
            <person name="Lu J."/>
            <person name="Madu R.C."/>
            <person name="Maheshwari M."/>
            <person name="Maheshwari R."/>
            <person name="Malloy K."/>
            <person name="Martinez E."/>
            <person name="Mathew T."/>
            <person name="Mercado I.C."/>
            <person name="Mercado C."/>
            <person name="Meyer B."/>
            <person name="Montgomery K."/>
            <person name="Morgan M.B."/>
            <person name="Munidasa M."/>
            <person name="Nazareth L.V."/>
            <person name="Nelson J."/>
            <person name="Ng B.M."/>
            <person name="Nguyen N.B."/>
            <person name="Nguyen P.Q."/>
            <person name="Nguyen T."/>
            <person name="Obregon M."/>
            <person name="Okwuonu G.O."/>
            <person name="Onwere C.G."/>
            <person name="Orozco G."/>
            <person name="Parra A."/>
            <person name="Patel S."/>
            <person name="Patil S."/>
            <person name="Perez A."/>
            <person name="Perez Y."/>
            <person name="Pham C."/>
            <person name="Primus E.L."/>
            <person name="Pu L.-L."/>
            <person name="Puazo M."/>
            <person name="Qin X."/>
            <person name="Quiroz J.B."/>
            <person name="Reese J."/>
            <person name="Richards S."/>
            <person name="Rives C.M."/>
            <person name="Robberts R."/>
            <person name="Ruiz S.J."/>
            <person name="Ruiz M.J."/>
            <person name="Santibanez J."/>
            <person name="Schneider B.W."/>
            <person name="Sisson I."/>
            <person name="Smith M."/>
            <person name="Sodergren E."/>
            <person name="Song X.-Z."/>
            <person name="Song B.B."/>
            <person name="Summersgill H."/>
            <person name="Thelus R."/>
            <person name="Thornton R.D."/>
            <person name="Trejos Z.Y."/>
            <person name="Usmani K."/>
            <person name="Vattathil S."/>
            <person name="Villasana D."/>
            <person name="Walker D.L."/>
            <person name="Wang S."/>
            <person name="Wang K."/>
            <person name="White C.S."/>
            <person name="Williams A.C."/>
            <person name="Williamson J."/>
            <person name="Wilson K."/>
            <person name="Woghiren I.O."/>
            <person name="Woodworth J.R."/>
            <person name="Worley K.C."/>
            <person name="Wright R.A."/>
            <person name="Wu W."/>
            <person name="Young L."/>
            <person name="Zhang L."/>
            <person name="Zhang J."/>
            <person name="Zhu Y."/>
            <person name="Muzny D.M."/>
            <person name="Weinstock G."/>
            <person name="Gibbs R.A."/>
        </authorList>
    </citation>
    <scope>NUCLEOTIDE SEQUENCE [LARGE SCALE GENOMIC DNA]</scope>
    <source>
        <strain evidence="4">LSR1</strain>
    </source>
</reference>
<dbReference type="SUPFAM" id="SSF53098">
    <property type="entry name" value="Ribonuclease H-like"/>
    <property type="match status" value="1"/>
</dbReference>
<evidence type="ECO:0000259" key="2">
    <source>
        <dbReference type="SMART" id="SM00597"/>
    </source>
</evidence>
<dbReference type="InterPro" id="IPR008906">
    <property type="entry name" value="HATC_C_dom"/>
</dbReference>
<dbReference type="RefSeq" id="XP_029348182.1">
    <property type="nucleotide sequence ID" value="XM_029492322.1"/>
</dbReference>
<keyword evidence="4" id="KW-1185">Reference proteome</keyword>
<dbReference type="Proteomes" id="UP000007819">
    <property type="component" value="Unassembled WGS sequence"/>
</dbReference>
<proteinExistence type="predicted"/>
<dbReference type="Pfam" id="PF14291">
    <property type="entry name" value="DUF4371"/>
    <property type="match status" value="1"/>
</dbReference>
<dbReference type="SMART" id="SM00597">
    <property type="entry name" value="ZnF_TTF"/>
    <property type="match status" value="1"/>
</dbReference>
<sequence>MNDQNEQSTPTGSTGSNDITENVENNQPCSSILDIMNDQNEQSTSTENITLPETLYISTSTQSNLIYVNDPAKFHKFINITPEFTDMIVRKGPCQPTNNIFKYPTNEEHRSFQESWFTKKLNDGTLVNRDWLSYSISTDKMFCCHCQLFGRTKRDNWIINGVSKWKNALHKILVHETSSNHIDASLKFKLRNQVLPILPSLTEKRKFEVLCNRGIVKELIDITLFLSRHSLAFRGHREKWSDSLRGNFKDLVELVSNYSPTMAPYISNLKNKNNKPQWSFISWRRQNELIECISDEIVGIISKKIKDCPFFSVSLDTTFDVSRKEQLSFIVRYIDQNSGSIYERLIAVLETPITTGRELMNVFKQTCDSLNLDWKNHLVGQSYDGAANMRGNYNGLQSLIKEINPHAIYVWCWAHRLNLVITDVVSSGVNAMDMFGNLEKLYDLINSSKIRVMYYEQFQKEKYKKKQIRRIKRVTTTRWMSFSYALDVVLSTYLAVLDTLEIMRSKDGPGDRKSGFEAGAIIDYLKSYRFVWTALTFKKLFDILSPTSSILQSKDLDLMLAVSMIEQNKIKISTLRSDESFESLSQEVDAFVLEQADENEEFIQLPTPRSRKKKKMAGELSDDEVILDPIQNIKVNTYFSAIDIVQRQLSERFSDKSIGVLKDLSLLTSKVIYKINKDPNSLPKDSFKFFLEIYGKFVDKKYLCSEYLQFASIFNNLITSEALPINLHRNCKEIFGSESEPEIDDGSDEDDNNSENIISNIKNNSGSLQPIFQIFLNKGLISVFPNVYTMLKIGLTLPVTSASPERAFSKLKIVKNRLRSTMGQERLQGLMRITCEKDIILNYENIINTFASKSPHLLKALVL</sequence>
<protein>
    <recommendedName>
        <fullName evidence="2">TTF-type domain-containing protein</fullName>
    </recommendedName>
</protein>
<dbReference type="Pfam" id="PF05699">
    <property type="entry name" value="Dimer_Tnp_hAT"/>
    <property type="match status" value="1"/>
</dbReference>
<evidence type="ECO:0000313" key="3">
    <source>
        <dbReference type="EnsemblMetazoa" id="XP_029348182.1"/>
    </source>
</evidence>
<feature type="region of interest" description="Disordered" evidence="1">
    <location>
        <begin position="1"/>
        <end position="25"/>
    </location>
</feature>
<dbReference type="GO" id="GO:0046983">
    <property type="term" value="F:protein dimerization activity"/>
    <property type="evidence" value="ECO:0007669"/>
    <property type="project" value="InterPro"/>
</dbReference>
<dbReference type="PANTHER" id="PTHR45749">
    <property type="match status" value="1"/>
</dbReference>
<dbReference type="GeneID" id="103307930"/>
<feature type="region of interest" description="Disordered" evidence="1">
    <location>
        <begin position="738"/>
        <end position="758"/>
    </location>
</feature>
<feature type="domain" description="TTF-type" evidence="2">
    <location>
        <begin position="108"/>
        <end position="203"/>
    </location>
</feature>
<reference evidence="3" key="2">
    <citation type="submission" date="2022-06" db="UniProtKB">
        <authorList>
            <consortium name="EnsemblMetazoa"/>
        </authorList>
    </citation>
    <scope>IDENTIFICATION</scope>
</reference>
<dbReference type="EnsemblMetazoa" id="XM_029492322.1">
    <property type="protein sequence ID" value="XP_029348182.1"/>
    <property type="gene ID" value="LOC103307930"/>
</dbReference>
<dbReference type="KEGG" id="api:103307930"/>
<evidence type="ECO:0000256" key="1">
    <source>
        <dbReference type="SAM" id="MobiDB-lite"/>
    </source>
</evidence>
<name>A0A8R2NWP7_ACYPI</name>
<dbReference type="InterPro" id="IPR025398">
    <property type="entry name" value="DUF4371"/>
</dbReference>
<dbReference type="AlphaFoldDB" id="A0A8R2NWP7"/>
<evidence type="ECO:0000313" key="4">
    <source>
        <dbReference type="Proteomes" id="UP000007819"/>
    </source>
</evidence>
<dbReference type="OrthoDB" id="6598476at2759"/>
<feature type="compositionally biased region" description="Acidic residues" evidence="1">
    <location>
        <begin position="739"/>
        <end position="753"/>
    </location>
</feature>
<dbReference type="PANTHER" id="PTHR45749:SF21">
    <property type="entry name" value="DUF4371 DOMAIN-CONTAINING PROTEIN"/>
    <property type="match status" value="1"/>
</dbReference>
<accession>A0A8R2NWP7</accession>